<accession>A0A0L0C0X9</accession>
<feature type="compositionally biased region" description="Polar residues" evidence="1">
    <location>
        <begin position="203"/>
        <end position="212"/>
    </location>
</feature>
<proteinExistence type="predicted"/>
<name>A0A0L0C0X9_LUCCU</name>
<evidence type="ECO:0000313" key="2">
    <source>
        <dbReference type="EMBL" id="KNC25978.1"/>
    </source>
</evidence>
<feature type="compositionally biased region" description="Basic and acidic residues" evidence="1">
    <location>
        <begin position="161"/>
        <end position="170"/>
    </location>
</feature>
<organism evidence="2 3">
    <name type="scientific">Lucilia cuprina</name>
    <name type="common">Green bottle fly</name>
    <name type="synonym">Australian sheep blowfly</name>
    <dbReference type="NCBI Taxonomy" id="7375"/>
    <lineage>
        <taxon>Eukaryota</taxon>
        <taxon>Metazoa</taxon>
        <taxon>Ecdysozoa</taxon>
        <taxon>Arthropoda</taxon>
        <taxon>Hexapoda</taxon>
        <taxon>Insecta</taxon>
        <taxon>Pterygota</taxon>
        <taxon>Neoptera</taxon>
        <taxon>Endopterygota</taxon>
        <taxon>Diptera</taxon>
        <taxon>Brachycera</taxon>
        <taxon>Muscomorpha</taxon>
        <taxon>Oestroidea</taxon>
        <taxon>Calliphoridae</taxon>
        <taxon>Luciliinae</taxon>
        <taxon>Lucilia</taxon>
    </lineage>
</organism>
<sequence>MFNRSSAAGFCSHEKISNYTSPCSSESYGYGIGYLESRLTRKREPEYSEFYGRKKRCLNNLDFINSSIVRKIPLHDNHLDAMGQDVPTRDSVSTDSKQGLSVEMNIQSKNLTSSSDNIKCIPNNGHQVQHLTTQEDYTNNSKDDFYNDEFYEFIPSLENSPAEREKEKKSQKISISDEVNSTIQRSKFNSVESIDHSDAETPRYNNPSYFSTKEQNSNILKNNLCKEQHMSSIPISSQIHHNLGSTDVYSQENTPTSDVLPHAVFQQSRSTESTSDLEFSNPMNTDLQVSGYSSEELNAKSNVHWSTSTIDDLLNILEDAEQHKWEYMSQILILSQHKRIPKELCMKKYENMFGTNENLSILKSSLPYIAFRSGRDAIDSTRTFTEVTGLESILPLHKRSKYEICQDE</sequence>
<keyword evidence="3" id="KW-1185">Reference proteome</keyword>
<gene>
    <name evidence="2" type="ORF">FF38_03550</name>
</gene>
<dbReference type="EMBL" id="JRES01001047">
    <property type="protein sequence ID" value="KNC25978.1"/>
    <property type="molecule type" value="Genomic_DNA"/>
</dbReference>
<reference evidence="2 3" key="1">
    <citation type="journal article" date="2015" name="Nat. Commun.">
        <title>Lucilia cuprina genome unlocks parasitic fly biology to underpin future interventions.</title>
        <authorList>
            <person name="Anstead C.A."/>
            <person name="Korhonen P.K."/>
            <person name="Young N.D."/>
            <person name="Hall R.S."/>
            <person name="Jex A.R."/>
            <person name="Murali S.C."/>
            <person name="Hughes D.S."/>
            <person name="Lee S.F."/>
            <person name="Perry T."/>
            <person name="Stroehlein A.J."/>
            <person name="Ansell B.R."/>
            <person name="Breugelmans B."/>
            <person name="Hofmann A."/>
            <person name="Qu J."/>
            <person name="Dugan S."/>
            <person name="Lee S.L."/>
            <person name="Chao H."/>
            <person name="Dinh H."/>
            <person name="Han Y."/>
            <person name="Doddapaneni H.V."/>
            <person name="Worley K.C."/>
            <person name="Muzny D.M."/>
            <person name="Ioannidis P."/>
            <person name="Waterhouse R.M."/>
            <person name="Zdobnov E.M."/>
            <person name="James P.J."/>
            <person name="Bagnall N.H."/>
            <person name="Kotze A.C."/>
            <person name="Gibbs R.A."/>
            <person name="Richards S."/>
            <person name="Batterham P."/>
            <person name="Gasser R.B."/>
        </authorList>
    </citation>
    <scope>NUCLEOTIDE SEQUENCE [LARGE SCALE GENOMIC DNA]</scope>
    <source>
        <strain evidence="2 3">LS</strain>
        <tissue evidence="2">Full body</tissue>
    </source>
</reference>
<evidence type="ECO:0000256" key="1">
    <source>
        <dbReference type="SAM" id="MobiDB-lite"/>
    </source>
</evidence>
<evidence type="ECO:0000313" key="3">
    <source>
        <dbReference type="Proteomes" id="UP000037069"/>
    </source>
</evidence>
<protein>
    <submittedName>
        <fullName evidence="2">Uncharacterized protein</fullName>
    </submittedName>
</protein>
<dbReference type="Proteomes" id="UP000037069">
    <property type="component" value="Unassembled WGS sequence"/>
</dbReference>
<dbReference type="AlphaFoldDB" id="A0A0L0C0X9"/>
<feature type="region of interest" description="Disordered" evidence="1">
    <location>
        <begin position="157"/>
        <end position="212"/>
    </location>
</feature>
<comment type="caution">
    <text evidence="2">The sequence shown here is derived from an EMBL/GenBank/DDBJ whole genome shotgun (WGS) entry which is preliminary data.</text>
</comment>
<feature type="compositionally biased region" description="Polar residues" evidence="1">
    <location>
        <begin position="179"/>
        <end position="192"/>
    </location>
</feature>